<evidence type="ECO:0000313" key="5">
    <source>
        <dbReference type="Proteomes" id="UP001075354"/>
    </source>
</evidence>
<dbReference type="Gene3D" id="1.25.10.10">
    <property type="entry name" value="Leucine-rich Repeat Variant"/>
    <property type="match status" value="2"/>
</dbReference>
<feature type="coiled-coil region" evidence="2">
    <location>
        <begin position="123"/>
        <end position="150"/>
    </location>
</feature>
<dbReference type="InterPro" id="IPR040362">
    <property type="entry name" value="RELCH"/>
</dbReference>
<organism evidence="4 5">
    <name type="scientific">Megalurothrips usitatus</name>
    <name type="common">bean blossom thrips</name>
    <dbReference type="NCBI Taxonomy" id="439358"/>
    <lineage>
        <taxon>Eukaryota</taxon>
        <taxon>Metazoa</taxon>
        <taxon>Ecdysozoa</taxon>
        <taxon>Arthropoda</taxon>
        <taxon>Hexapoda</taxon>
        <taxon>Insecta</taxon>
        <taxon>Pterygota</taxon>
        <taxon>Neoptera</taxon>
        <taxon>Paraneoptera</taxon>
        <taxon>Thysanoptera</taxon>
        <taxon>Terebrantia</taxon>
        <taxon>Thripoidea</taxon>
        <taxon>Thripidae</taxon>
        <taxon>Megalurothrips</taxon>
    </lineage>
</organism>
<keyword evidence="5" id="KW-1185">Reference proteome</keyword>
<dbReference type="AlphaFoldDB" id="A0AAV7XTJ8"/>
<dbReference type="GO" id="GO:0032367">
    <property type="term" value="P:intracellular cholesterol transport"/>
    <property type="evidence" value="ECO:0007669"/>
    <property type="project" value="InterPro"/>
</dbReference>
<dbReference type="PANTHER" id="PTHR32059">
    <property type="entry name" value="RAB11-BINDING PROTEIN RELCH"/>
    <property type="match status" value="1"/>
</dbReference>
<dbReference type="InterPro" id="IPR021133">
    <property type="entry name" value="HEAT_type_2"/>
</dbReference>
<dbReference type="InterPro" id="IPR006594">
    <property type="entry name" value="LisH"/>
</dbReference>
<evidence type="ECO:0000256" key="1">
    <source>
        <dbReference type="PROSITE-ProRule" id="PRU00103"/>
    </source>
</evidence>
<dbReference type="PROSITE" id="PS50077">
    <property type="entry name" value="HEAT_REPEAT"/>
    <property type="match status" value="1"/>
</dbReference>
<feature type="coiled-coil region" evidence="2">
    <location>
        <begin position="262"/>
        <end position="296"/>
    </location>
</feature>
<name>A0AAV7XTJ8_9NEOP</name>
<dbReference type="GO" id="GO:0055037">
    <property type="term" value="C:recycling endosome"/>
    <property type="evidence" value="ECO:0007669"/>
    <property type="project" value="TreeGrafter"/>
</dbReference>
<dbReference type="EMBL" id="JAPTSV010000003">
    <property type="protein sequence ID" value="KAJ1529728.1"/>
    <property type="molecule type" value="Genomic_DNA"/>
</dbReference>
<evidence type="ECO:0008006" key="6">
    <source>
        <dbReference type="Google" id="ProtNLM"/>
    </source>
</evidence>
<evidence type="ECO:0000256" key="3">
    <source>
        <dbReference type="SAM" id="MobiDB-lite"/>
    </source>
</evidence>
<feature type="region of interest" description="Disordered" evidence="3">
    <location>
        <begin position="363"/>
        <end position="385"/>
    </location>
</feature>
<evidence type="ECO:0000256" key="2">
    <source>
        <dbReference type="SAM" id="Coils"/>
    </source>
</evidence>
<proteinExistence type="predicted"/>
<reference evidence="4" key="1">
    <citation type="submission" date="2022-12" db="EMBL/GenBank/DDBJ databases">
        <title>Chromosome-level genome assembly of the bean flower thrips Megalurothrips usitatus.</title>
        <authorList>
            <person name="Ma L."/>
            <person name="Liu Q."/>
            <person name="Li H."/>
            <person name="Cai W."/>
        </authorList>
    </citation>
    <scope>NUCLEOTIDE SEQUENCE</scope>
    <source>
        <strain evidence="4">Cailab_2022a</strain>
    </source>
</reference>
<dbReference type="GO" id="GO:0005802">
    <property type="term" value="C:trans-Golgi network"/>
    <property type="evidence" value="ECO:0007669"/>
    <property type="project" value="InterPro"/>
</dbReference>
<dbReference type="PROSITE" id="PS50896">
    <property type="entry name" value="LISH"/>
    <property type="match status" value="1"/>
</dbReference>
<dbReference type="Proteomes" id="UP001075354">
    <property type="component" value="Chromosome 3"/>
</dbReference>
<feature type="repeat" description="HEAT" evidence="1">
    <location>
        <begin position="999"/>
        <end position="1037"/>
    </location>
</feature>
<protein>
    <recommendedName>
        <fullName evidence="6">LisH domain-containing protein</fullName>
    </recommendedName>
</protein>
<keyword evidence="2" id="KW-0175">Coiled coil</keyword>
<dbReference type="InterPro" id="IPR011989">
    <property type="entry name" value="ARM-like"/>
</dbReference>
<evidence type="ECO:0000313" key="4">
    <source>
        <dbReference type="EMBL" id="KAJ1529728.1"/>
    </source>
</evidence>
<dbReference type="PANTHER" id="PTHR32059:SF0">
    <property type="entry name" value="RAB11-BINDING PROTEIN RELCH"/>
    <property type="match status" value="1"/>
</dbReference>
<sequence length="1218" mass="134000">MSSKEETSNPFDGEEGTEVKSDQTSASSFDTRDISYHDIATKLLNDNLLLTALELHAELVEAGKELPKLRVFFSNPGNFEQHTVAKPELLSSPIARSLSQATLDSLDLTRYSEDGERGSDERVAVLEFELRKAKETISALRANLTVATESETPTPDGAAVKPFGSDPVKPHEQRALNFLINEYLLYHGYKLTSITFADENANQDFEDWDDVGLNIPKPAELLQLYRDYMRQTGFLKPPGAEVSCQTEHVEDDSFMRSDMISEQNVKEDLLALQELNESLEKEKQELQEKLWTFERVPEDGGPNEEHKKRFSKVRKECFPREDEDGDGWTAVVPLDIRDLQQAATEEDQISADIDWASVTMSTPDPVKVPRSDSQSGSGSGSACGAIDIRGLSNEDEDHISADAEWTPIDFSASQSISQSAAKDSSSSLNLDSLQHGFERPLSASFRKEVFSSCVVNTSQLPESYRHLSETLRMVTELSGPSEGHADKLVHILAKTLLKLLPCVILNKREEVIPLLVALVRLNMDGKERDTLLHQLFNLKKRPDEEERRLILAGLMCVAQGMDATLVENEVLPQCWEQISHKHVERRLLVAEACGILAPFVTGAIRNSLMLSMLQQMLSEDREETVRIAVVRSTALIAAMSPDCDKYAQCEDLVISCITDSSPTVVLVVTQTLLPVVAHWAFTSKRFQTSFMNKILNQLSLHIQARPVESPRSPSASLSAGGQTFQTALNVTAAITAALPYLVLFVANAEPVITRISSELPAPQPRVGFSDLCRGLSNPVVFLDSKNSVGQIIAALDAVLSEEHDPLNWPELQWISNNMLPTLIDAISNVAVSQEELLNAFVSFFRYFCAGFGPYVVSQRVKPVFVTRLQEIEQALVEATGSAQNSSWPSLSLLAVYLGGVLSTGQSDDDMEDLRNTLRRFLMALPLCSTNTYNRSVFIDGLKAAISALCGSNKENVHEAVLATLWEGVVSQRAQVRCATATLFAAVIGSVPEALISARVAPALITLASDSDVPVKTAAIPTFGKLITSTTTKQVKEKVCFQLQSVLSDPVTRDSHPLLLQLVSTLGQVVSSCDATFREDVIMPQLAGLAAYASQLQNLTRRLDLAVALTEAFSAAVYVPLPSSVLSSAVLPGLRYLEQISQQLQPVHRETILAMVKEVESRSNVPALRSEERRTSRGLASATANVNQGVEDMRQRMSKMFQTKNVGNQPSLPSLFRKK</sequence>
<comment type="caution">
    <text evidence="4">The sequence shown here is derived from an EMBL/GenBank/DDBJ whole genome shotgun (WGS) entry which is preliminary data.</text>
</comment>
<feature type="region of interest" description="Disordered" evidence="3">
    <location>
        <begin position="1"/>
        <end position="27"/>
    </location>
</feature>
<dbReference type="InterPro" id="IPR016024">
    <property type="entry name" value="ARM-type_fold"/>
</dbReference>
<dbReference type="SUPFAM" id="SSF48371">
    <property type="entry name" value="ARM repeat"/>
    <property type="match status" value="1"/>
</dbReference>
<gene>
    <name evidence="4" type="ORF">ONE63_006481</name>
</gene>
<accession>A0AAV7XTJ8</accession>